<evidence type="ECO:0008006" key="4">
    <source>
        <dbReference type="Google" id="ProtNLM"/>
    </source>
</evidence>
<organism evidence="2 3">
    <name type="scientific">Favolaschia claudopus</name>
    <dbReference type="NCBI Taxonomy" id="2862362"/>
    <lineage>
        <taxon>Eukaryota</taxon>
        <taxon>Fungi</taxon>
        <taxon>Dikarya</taxon>
        <taxon>Basidiomycota</taxon>
        <taxon>Agaricomycotina</taxon>
        <taxon>Agaricomycetes</taxon>
        <taxon>Agaricomycetidae</taxon>
        <taxon>Agaricales</taxon>
        <taxon>Marasmiineae</taxon>
        <taxon>Mycenaceae</taxon>
        <taxon>Favolaschia</taxon>
    </lineage>
</organism>
<proteinExistence type="predicted"/>
<comment type="caution">
    <text evidence="2">The sequence shown here is derived from an EMBL/GenBank/DDBJ whole genome shotgun (WGS) entry which is preliminary data.</text>
</comment>
<accession>A0AAW0AI43</accession>
<keyword evidence="3" id="KW-1185">Reference proteome</keyword>
<reference evidence="2 3" key="1">
    <citation type="journal article" date="2024" name="J Genomics">
        <title>Draft genome sequencing and assembly of Favolaschia claudopus CIRM-BRFM 2984 isolated from oak limbs.</title>
        <authorList>
            <person name="Navarro D."/>
            <person name="Drula E."/>
            <person name="Chaduli D."/>
            <person name="Cazenave R."/>
            <person name="Ahrendt S."/>
            <person name="Wang J."/>
            <person name="Lipzen A."/>
            <person name="Daum C."/>
            <person name="Barry K."/>
            <person name="Grigoriev I.V."/>
            <person name="Favel A."/>
            <person name="Rosso M.N."/>
            <person name="Martin F."/>
        </authorList>
    </citation>
    <scope>NUCLEOTIDE SEQUENCE [LARGE SCALE GENOMIC DNA]</scope>
    <source>
        <strain evidence="2 3">CIRM-BRFM 2984</strain>
    </source>
</reference>
<feature type="region of interest" description="Disordered" evidence="1">
    <location>
        <begin position="123"/>
        <end position="163"/>
    </location>
</feature>
<protein>
    <recommendedName>
        <fullName evidence="4">HMG box domain-containing protein</fullName>
    </recommendedName>
</protein>
<evidence type="ECO:0000256" key="1">
    <source>
        <dbReference type="SAM" id="MobiDB-lite"/>
    </source>
</evidence>
<evidence type="ECO:0000313" key="2">
    <source>
        <dbReference type="EMBL" id="KAK7012707.1"/>
    </source>
</evidence>
<feature type="region of interest" description="Disordered" evidence="1">
    <location>
        <begin position="39"/>
        <end position="72"/>
    </location>
</feature>
<dbReference type="Proteomes" id="UP001362999">
    <property type="component" value="Unassembled WGS sequence"/>
</dbReference>
<dbReference type="EMBL" id="JAWWNJ010000064">
    <property type="protein sequence ID" value="KAK7012707.1"/>
    <property type="molecule type" value="Genomic_DNA"/>
</dbReference>
<gene>
    <name evidence="2" type="ORF">R3P38DRAFT_3018730</name>
</gene>
<evidence type="ECO:0000313" key="3">
    <source>
        <dbReference type="Proteomes" id="UP001362999"/>
    </source>
</evidence>
<feature type="compositionally biased region" description="Basic and acidic residues" evidence="1">
    <location>
        <begin position="124"/>
        <end position="154"/>
    </location>
</feature>
<name>A0AAW0AI43_9AGAR</name>
<dbReference type="AlphaFoldDB" id="A0AAW0AI43"/>
<sequence>MASRLSHTTAKQTSDSLKQQLDNLVCQLLINLSTHLPSSQDVISTSTPHDEHVNPKPASGKTTPSPSRRPPESVLFQEWFPKESTLQPVVSKAAGMVWKKMTAVQKQRFVEQAEKVKLCPSEHGLNDRKLGKKSNEKRKLPHEHTAIDRNDTEPASKSTGTRRPAAQFCVDAQFTGSASTCVSPTLLQSPHEYAELYPCIDPTPTTLCDQFNEMFEIRRISADKSLETLKIRAGSCPHLLQEEFGRPAEEEYELEMFMKEYINFPKQDD</sequence>